<accession>A0A0F7SNE0</accession>
<feature type="compositionally biased region" description="Acidic residues" evidence="1">
    <location>
        <begin position="90"/>
        <end position="122"/>
    </location>
</feature>
<sequence>MSLTSTTFDDQGKQPAQTLPSDASLLPASPSEDPLPEVDESYLTHRGTSASTTQSVENIYGEEAERPTYDEDIAEELGGDYDLEQVGKDYEDDEGDDGEFPELEDEQEDQQTLPNEDDDEDI</sequence>
<proteinExistence type="predicted"/>
<feature type="compositionally biased region" description="Low complexity" evidence="1">
    <location>
        <begin position="19"/>
        <end position="31"/>
    </location>
</feature>
<feature type="compositionally biased region" description="Acidic residues" evidence="1">
    <location>
        <begin position="70"/>
        <end position="83"/>
    </location>
</feature>
<protein>
    <submittedName>
        <fullName evidence="2">Uncharacterized protein</fullName>
    </submittedName>
</protein>
<evidence type="ECO:0000313" key="2">
    <source>
        <dbReference type="EMBL" id="CED83592.1"/>
    </source>
</evidence>
<reference evidence="2" key="1">
    <citation type="submission" date="2014-08" db="EMBL/GenBank/DDBJ databases">
        <authorList>
            <person name="Sharma Rahul"/>
            <person name="Thines Marco"/>
        </authorList>
    </citation>
    <scope>NUCLEOTIDE SEQUENCE</scope>
</reference>
<feature type="compositionally biased region" description="Polar residues" evidence="1">
    <location>
        <begin position="46"/>
        <end position="57"/>
    </location>
</feature>
<dbReference type="AlphaFoldDB" id="A0A0F7SNE0"/>
<feature type="region of interest" description="Disordered" evidence="1">
    <location>
        <begin position="1"/>
        <end position="122"/>
    </location>
</feature>
<organism evidence="2">
    <name type="scientific">Phaffia rhodozyma</name>
    <name type="common">Yeast</name>
    <name type="synonym">Xanthophyllomyces dendrorhous</name>
    <dbReference type="NCBI Taxonomy" id="264483"/>
    <lineage>
        <taxon>Eukaryota</taxon>
        <taxon>Fungi</taxon>
        <taxon>Dikarya</taxon>
        <taxon>Basidiomycota</taxon>
        <taxon>Agaricomycotina</taxon>
        <taxon>Tremellomycetes</taxon>
        <taxon>Cystofilobasidiales</taxon>
        <taxon>Mrakiaceae</taxon>
        <taxon>Phaffia</taxon>
    </lineage>
</organism>
<feature type="compositionally biased region" description="Polar residues" evidence="1">
    <location>
        <begin position="1"/>
        <end position="18"/>
    </location>
</feature>
<evidence type="ECO:0000256" key="1">
    <source>
        <dbReference type="SAM" id="MobiDB-lite"/>
    </source>
</evidence>
<name>A0A0F7SNE0_PHARH</name>
<dbReference type="EMBL" id="LN483157">
    <property type="protein sequence ID" value="CED83592.1"/>
    <property type="molecule type" value="Genomic_DNA"/>
</dbReference>